<dbReference type="SUPFAM" id="SSF51261">
    <property type="entry name" value="Duplicated hybrid motif"/>
    <property type="match status" value="1"/>
</dbReference>
<dbReference type="RefSeq" id="WP_012595468.1">
    <property type="nucleotide sequence ID" value="NC_011726.1"/>
</dbReference>
<reference evidence="5" key="1">
    <citation type="journal article" date="2011" name="MBio">
        <title>Novel metabolic attributes of the genus Cyanothece, comprising a group of unicellular nitrogen-fixing Cyanobacteria.</title>
        <authorList>
            <person name="Bandyopadhyay A."/>
            <person name="Elvitigala T."/>
            <person name="Welsh E."/>
            <person name="Stockel J."/>
            <person name="Liberton M."/>
            <person name="Min H."/>
            <person name="Sherman L.A."/>
            <person name="Pakrasi H.B."/>
        </authorList>
    </citation>
    <scope>NUCLEOTIDE SEQUENCE [LARGE SCALE GENOMIC DNA]</scope>
    <source>
        <strain evidence="5">PCC 8801</strain>
    </source>
</reference>
<dbReference type="HOGENOM" id="CLU_073817_0_0_3"/>
<dbReference type="OrthoDB" id="5489603at2"/>
<evidence type="ECO:0000256" key="1">
    <source>
        <dbReference type="ARBA" id="ARBA00022729"/>
    </source>
</evidence>
<name>B7K053_RIPO1</name>
<feature type="transmembrane region" description="Helical" evidence="2">
    <location>
        <begin position="6"/>
        <end position="26"/>
    </location>
</feature>
<dbReference type="Pfam" id="PF01551">
    <property type="entry name" value="Peptidase_M23"/>
    <property type="match status" value="1"/>
</dbReference>
<dbReference type="GO" id="GO:0004222">
    <property type="term" value="F:metalloendopeptidase activity"/>
    <property type="evidence" value="ECO:0007669"/>
    <property type="project" value="TreeGrafter"/>
</dbReference>
<keyword evidence="1" id="KW-0732">Signal</keyword>
<dbReference type="AlphaFoldDB" id="B7K053"/>
<accession>B7K053</accession>
<evidence type="ECO:0000259" key="3">
    <source>
        <dbReference type="Pfam" id="PF01551"/>
    </source>
</evidence>
<dbReference type="InterPro" id="IPR050570">
    <property type="entry name" value="Cell_wall_metabolism_enzyme"/>
</dbReference>
<keyword evidence="2" id="KW-1133">Transmembrane helix</keyword>
<evidence type="ECO:0000313" key="4">
    <source>
        <dbReference type="EMBL" id="ACK66200.1"/>
    </source>
</evidence>
<sequence length="342" mass="38095">MKNPQHWLMLCLTLGMLIFFGCVNLLRSNSDLSISLPIDCQLGKDCFIFHYVDTNPSSEAIDFNCGRQTYNDHTGTDFGITNLKEMEKGVKVIAVASGTVKHIQDGVIDKLIVDQTDKDEVSDRACGNGILIDHGKGWKTEYCHLKQGSILVSPDTKVKKGTPLGLVGSSGMASFPHVHLTIFYQNKIIDPFTGKKANAGCKVAKKALWTSKIDYQSTGLINAGFAPKPPKPIEIWQGEFLEKQLSANSPALVFWVHLYGILQGDIESFTLINPKGKAVIQQKQTVKKSYRNWVTYVGQKNNLDNPIMSGIWQGKYQLKRNSNIIFEVNQKVEIMSTIKNNN</sequence>
<proteinExistence type="predicted"/>
<dbReference type="Proteomes" id="UP000008204">
    <property type="component" value="Chromosome"/>
</dbReference>
<dbReference type="KEGG" id="cyp:PCC8801_2172"/>
<dbReference type="PANTHER" id="PTHR21666">
    <property type="entry name" value="PEPTIDASE-RELATED"/>
    <property type="match status" value="1"/>
</dbReference>
<feature type="domain" description="M23ase beta-sheet core" evidence="3">
    <location>
        <begin position="73"/>
        <end position="191"/>
    </location>
</feature>
<dbReference type="eggNOG" id="COG0739">
    <property type="taxonomic scope" value="Bacteria"/>
</dbReference>
<dbReference type="STRING" id="41431.PCC8801_2172"/>
<evidence type="ECO:0000256" key="2">
    <source>
        <dbReference type="SAM" id="Phobius"/>
    </source>
</evidence>
<dbReference type="EMBL" id="CP001287">
    <property type="protein sequence ID" value="ACK66200.1"/>
    <property type="molecule type" value="Genomic_DNA"/>
</dbReference>
<evidence type="ECO:0000313" key="5">
    <source>
        <dbReference type="Proteomes" id="UP000008204"/>
    </source>
</evidence>
<dbReference type="Gene3D" id="2.70.70.10">
    <property type="entry name" value="Glucose Permease (Domain IIA)"/>
    <property type="match status" value="1"/>
</dbReference>
<dbReference type="InterPro" id="IPR016047">
    <property type="entry name" value="M23ase_b-sheet_dom"/>
</dbReference>
<dbReference type="PROSITE" id="PS51257">
    <property type="entry name" value="PROKAR_LIPOPROTEIN"/>
    <property type="match status" value="1"/>
</dbReference>
<dbReference type="InterPro" id="IPR011055">
    <property type="entry name" value="Dup_hybrid_motif"/>
</dbReference>
<protein>
    <submittedName>
        <fullName evidence="4">Peptidase M23</fullName>
    </submittedName>
</protein>
<keyword evidence="2" id="KW-0472">Membrane</keyword>
<dbReference type="PANTHER" id="PTHR21666:SF289">
    <property type="entry name" value="L-ALA--D-GLU ENDOPEPTIDASE"/>
    <property type="match status" value="1"/>
</dbReference>
<organism evidence="4 5">
    <name type="scientific">Rippkaea orientalis (strain PCC 8801 / RF-1)</name>
    <name type="common">Cyanothece sp. (strain PCC 8801)</name>
    <dbReference type="NCBI Taxonomy" id="41431"/>
    <lineage>
        <taxon>Bacteria</taxon>
        <taxon>Bacillati</taxon>
        <taxon>Cyanobacteriota</taxon>
        <taxon>Cyanophyceae</taxon>
        <taxon>Oscillatoriophycideae</taxon>
        <taxon>Chroococcales</taxon>
        <taxon>Aphanothecaceae</taxon>
        <taxon>Rippkaea</taxon>
        <taxon>Rippkaea orientalis</taxon>
    </lineage>
</organism>
<gene>
    <name evidence="4" type="ordered locus">PCC8801_2172</name>
</gene>
<keyword evidence="2" id="KW-0812">Transmembrane</keyword>
<keyword evidence="5" id="KW-1185">Reference proteome</keyword>
<dbReference type="CDD" id="cd12797">
    <property type="entry name" value="M23_peptidase"/>
    <property type="match status" value="1"/>
</dbReference>